<dbReference type="InterPro" id="IPR020845">
    <property type="entry name" value="AMP-binding_CS"/>
</dbReference>
<dbReference type="OrthoDB" id="9781737at2"/>
<dbReference type="CDD" id="cd04433">
    <property type="entry name" value="AFD_class_I"/>
    <property type="match status" value="1"/>
</dbReference>
<dbReference type="Pfam" id="PF00501">
    <property type="entry name" value="AMP-binding"/>
    <property type="match status" value="1"/>
</dbReference>
<proteinExistence type="predicted"/>
<dbReference type="InterPro" id="IPR025110">
    <property type="entry name" value="AMP-bd_C"/>
</dbReference>
<dbReference type="Pfam" id="PF13193">
    <property type="entry name" value="AMP-binding_C"/>
    <property type="match status" value="1"/>
</dbReference>
<dbReference type="RefSeq" id="WP_062196335.1">
    <property type="nucleotide sequence ID" value="NZ_DF967966.1"/>
</dbReference>
<organism evidence="3 4">
    <name type="scientific">Anaerolinea thermolimosa</name>
    <dbReference type="NCBI Taxonomy" id="229919"/>
    <lineage>
        <taxon>Bacteria</taxon>
        <taxon>Bacillati</taxon>
        <taxon>Chloroflexota</taxon>
        <taxon>Anaerolineae</taxon>
        <taxon>Anaerolineales</taxon>
        <taxon>Anaerolineaceae</taxon>
        <taxon>Anaerolinea</taxon>
    </lineage>
</organism>
<accession>A0A7U9PV86</accession>
<feature type="domain" description="AMP-binding enzyme C-terminal" evidence="2">
    <location>
        <begin position="365"/>
        <end position="433"/>
    </location>
</feature>
<dbReference type="Proteomes" id="UP000253922">
    <property type="component" value="Unassembled WGS sequence"/>
</dbReference>
<dbReference type="PROSITE" id="PS00455">
    <property type="entry name" value="AMP_BINDING"/>
    <property type="match status" value="1"/>
</dbReference>
<dbReference type="PANTHER" id="PTHR43767:SF1">
    <property type="entry name" value="NONRIBOSOMAL PEPTIDE SYNTHASE PES1 (EUROFUNG)-RELATED"/>
    <property type="match status" value="1"/>
</dbReference>
<evidence type="ECO:0000259" key="1">
    <source>
        <dbReference type="Pfam" id="PF00501"/>
    </source>
</evidence>
<evidence type="ECO:0000313" key="4">
    <source>
        <dbReference type="Proteomes" id="UP000253922"/>
    </source>
</evidence>
<dbReference type="Gene3D" id="3.40.50.12780">
    <property type="entry name" value="N-terminal domain of ligase-like"/>
    <property type="match status" value="1"/>
</dbReference>
<keyword evidence="4" id="KW-1185">Reference proteome</keyword>
<gene>
    <name evidence="3" type="ORF">ATHL_03520</name>
</gene>
<dbReference type="GO" id="GO:0016878">
    <property type="term" value="F:acid-thiol ligase activity"/>
    <property type="evidence" value="ECO:0007669"/>
    <property type="project" value="UniProtKB-ARBA"/>
</dbReference>
<name>A0A7U9PV86_9CHLR</name>
<sequence>MSIAWLLERMAGWQEQPAMVWRDQPTTYGDLLLRVEEWKGELDRYGMKEGQVVAIDGDYSPNSVAVLLALIDRGAIVVPLTQAAAAHREEFLEIAQVEEVIALDENDQHVINRRPVVADHPFIQQLRQLGDPGLVLFSSGSTGKSKAALHNFARLLEKFKVPRNKMVTLTFLLLDHIGGLNTLFYTLSNGGTVVSVRSRDPDVVCRAIERHRVELLPTSPTFLNLLLISEAYKRHDLSSLKRITYGTEVMPESTLLRIHEVFPDVQLQQTYGLSELGILRSKSRDNRSLWVKIGGEGFQIKVVDGILWVKAESAMLGYLNAPSPFDEEGWMNTGDMVEVDGEYVRILGRQSEIINVGGQKVYPAEVESVLLQMENVRDAVVLGEKNPITGNIVTARVNLKEPEDPRAFKQRMHAFCRERLAAYKIPVKVEILTQEQYNARYKRMRRADALESRE</sequence>
<dbReference type="InterPro" id="IPR042099">
    <property type="entry name" value="ANL_N_sf"/>
</dbReference>
<protein>
    <submittedName>
        <fullName evidence="3">Acyl-CoA synthetase</fullName>
    </submittedName>
</protein>
<feature type="domain" description="AMP-dependent synthetase/ligase" evidence="1">
    <location>
        <begin position="9"/>
        <end position="318"/>
    </location>
</feature>
<dbReference type="Gene3D" id="3.30.300.30">
    <property type="match status" value="1"/>
</dbReference>
<evidence type="ECO:0000313" key="3">
    <source>
        <dbReference type="EMBL" id="GAP08615.1"/>
    </source>
</evidence>
<dbReference type="InterPro" id="IPR045851">
    <property type="entry name" value="AMP-bd_C_sf"/>
</dbReference>
<dbReference type="SUPFAM" id="SSF56801">
    <property type="entry name" value="Acetyl-CoA synthetase-like"/>
    <property type="match status" value="1"/>
</dbReference>
<dbReference type="EMBL" id="DF967966">
    <property type="protein sequence ID" value="GAP08615.1"/>
    <property type="molecule type" value="Genomic_DNA"/>
</dbReference>
<dbReference type="InterPro" id="IPR000873">
    <property type="entry name" value="AMP-dep_synth/lig_dom"/>
</dbReference>
<reference evidence="4" key="1">
    <citation type="submission" date="2015-07" db="EMBL/GenBank/DDBJ databases">
        <title>Draft Genome Sequences of Anaerolinea thermolimosa IMO-1, Bellilinea caldifistulae GOMI-1, Leptolinea tardivitalis YMTK-2, Levilinea saccharolytica KIBI-1,Longilinea arvoryzae KOME-1, Previously Described as Members of the Anaerolineaceae (Chloroflexi).</title>
        <authorList>
            <person name="Sekiguchi Y."/>
            <person name="Ohashi A."/>
            <person name="Matsuura N."/>
            <person name="Tourlousse M.D."/>
        </authorList>
    </citation>
    <scope>NUCLEOTIDE SEQUENCE [LARGE SCALE GENOMIC DNA]</scope>
    <source>
        <strain evidence="4">IMO-1</strain>
    </source>
</reference>
<dbReference type="AlphaFoldDB" id="A0A7U9PV86"/>
<dbReference type="PANTHER" id="PTHR43767">
    <property type="entry name" value="LONG-CHAIN-FATTY-ACID--COA LIGASE"/>
    <property type="match status" value="1"/>
</dbReference>
<dbReference type="InterPro" id="IPR050237">
    <property type="entry name" value="ATP-dep_AMP-bd_enzyme"/>
</dbReference>
<evidence type="ECO:0000259" key="2">
    <source>
        <dbReference type="Pfam" id="PF13193"/>
    </source>
</evidence>